<dbReference type="InterPro" id="IPR039422">
    <property type="entry name" value="MarR/SlyA-like"/>
</dbReference>
<comment type="subcellular location">
    <subcellularLocation>
        <location evidence="1">Cytoplasm</location>
    </subcellularLocation>
</comment>
<dbReference type="Gene3D" id="1.10.10.10">
    <property type="entry name" value="Winged helix-like DNA-binding domain superfamily/Winged helix DNA-binding domain"/>
    <property type="match status" value="1"/>
</dbReference>
<keyword evidence="3" id="KW-0805">Transcription regulation</keyword>
<dbReference type="Pfam" id="PF22381">
    <property type="entry name" value="Staph_reg_Sar_Rot"/>
    <property type="match status" value="1"/>
</dbReference>
<evidence type="ECO:0000256" key="2">
    <source>
        <dbReference type="ARBA" id="ARBA00022490"/>
    </source>
</evidence>
<dbReference type="EMBL" id="VFQC01000001">
    <property type="protein sequence ID" value="TQN31736.1"/>
    <property type="molecule type" value="Genomic_DNA"/>
</dbReference>
<dbReference type="PANTHER" id="PTHR33164">
    <property type="entry name" value="TRANSCRIPTIONAL REGULATOR, MARR FAMILY"/>
    <property type="match status" value="1"/>
</dbReference>
<dbReference type="OrthoDB" id="9806864at2"/>
<evidence type="ECO:0000259" key="6">
    <source>
        <dbReference type="PROSITE" id="PS50995"/>
    </source>
</evidence>
<dbReference type="SMART" id="SM00347">
    <property type="entry name" value="HTH_MARR"/>
    <property type="match status" value="1"/>
</dbReference>
<organism evidence="7 8">
    <name type="scientific">Haloactinospora alba</name>
    <dbReference type="NCBI Taxonomy" id="405555"/>
    <lineage>
        <taxon>Bacteria</taxon>
        <taxon>Bacillati</taxon>
        <taxon>Actinomycetota</taxon>
        <taxon>Actinomycetes</taxon>
        <taxon>Streptosporangiales</taxon>
        <taxon>Nocardiopsidaceae</taxon>
        <taxon>Haloactinospora</taxon>
    </lineage>
</organism>
<dbReference type="RefSeq" id="WP_141923294.1">
    <property type="nucleotide sequence ID" value="NZ_VFQC01000001.1"/>
</dbReference>
<dbReference type="GO" id="GO:0005737">
    <property type="term" value="C:cytoplasm"/>
    <property type="evidence" value="ECO:0007669"/>
    <property type="project" value="UniProtKB-SubCell"/>
</dbReference>
<dbReference type="InterPro" id="IPR036388">
    <property type="entry name" value="WH-like_DNA-bd_sf"/>
</dbReference>
<keyword evidence="8" id="KW-1185">Reference proteome</keyword>
<keyword evidence="5" id="KW-0804">Transcription</keyword>
<dbReference type="InterPro" id="IPR055166">
    <property type="entry name" value="Transc_reg_Sar_Rot_HTH"/>
</dbReference>
<dbReference type="SUPFAM" id="SSF46785">
    <property type="entry name" value="Winged helix' DNA-binding domain"/>
    <property type="match status" value="1"/>
</dbReference>
<keyword evidence="2" id="KW-0963">Cytoplasm</keyword>
<dbReference type="PANTHER" id="PTHR33164:SF5">
    <property type="entry name" value="ORGANIC HYDROPEROXIDE RESISTANCE TRANSCRIPTIONAL REGULATOR"/>
    <property type="match status" value="1"/>
</dbReference>
<accession>A0A543NIT7</accession>
<evidence type="ECO:0000256" key="4">
    <source>
        <dbReference type="ARBA" id="ARBA00023125"/>
    </source>
</evidence>
<dbReference type="GO" id="GO:0006950">
    <property type="term" value="P:response to stress"/>
    <property type="evidence" value="ECO:0007669"/>
    <property type="project" value="TreeGrafter"/>
</dbReference>
<evidence type="ECO:0000256" key="5">
    <source>
        <dbReference type="ARBA" id="ARBA00023163"/>
    </source>
</evidence>
<dbReference type="Proteomes" id="UP000317422">
    <property type="component" value="Unassembled WGS sequence"/>
</dbReference>
<protein>
    <submittedName>
        <fullName evidence="7">MarR family transcriptional regulator</fullName>
    </submittedName>
</protein>
<keyword evidence="4" id="KW-0238">DNA-binding</keyword>
<feature type="domain" description="HTH marR-type" evidence="6">
    <location>
        <begin position="14"/>
        <end position="144"/>
    </location>
</feature>
<dbReference type="GO" id="GO:0003677">
    <property type="term" value="F:DNA binding"/>
    <property type="evidence" value="ECO:0007669"/>
    <property type="project" value="UniProtKB-KW"/>
</dbReference>
<dbReference type="PRINTS" id="PR00598">
    <property type="entry name" value="HTHMARR"/>
</dbReference>
<evidence type="ECO:0000256" key="1">
    <source>
        <dbReference type="ARBA" id="ARBA00004496"/>
    </source>
</evidence>
<dbReference type="PROSITE" id="PS50995">
    <property type="entry name" value="HTH_MARR_2"/>
    <property type="match status" value="1"/>
</dbReference>
<comment type="caution">
    <text evidence="7">The sequence shown here is derived from an EMBL/GenBank/DDBJ whole genome shotgun (WGS) entry which is preliminary data.</text>
</comment>
<evidence type="ECO:0000256" key="3">
    <source>
        <dbReference type="ARBA" id="ARBA00023015"/>
    </source>
</evidence>
<dbReference type="InterPro" id="IPR000835">
    <property type="entry name" value="HTH_MarR-typ"/>
</dbReference>
<evidence type="ECO:0000313" key="8">
    <source>
        <dbReference type="Proteomes" id="UP000317422"/>
    </source>
</evidence>
<name>A0A543NIT7_9ACTN</name>
<dbReference type="AlphaFoldDB" id="A0A543NIT7"/>
<evidence type="ECO:0000313" key="7">
    <source>
        <dbReference type="EMBL" id="TQN31736.1"/>
    </source>
</evidence>
<reference evidence="7 8" key="1">
    <citation type="submission" date="2019-06" db="EMBL/GenBank/DDBJ databases">
        <title>Sequencing the genomes of 1000 actinobacteria strains.</title>
        <authorList>
            <person name="Klenk H.-P."/>
        </authorList>
    </citation>
    <scope>NUCLEOTIDE SEQUENCE [LARGE SCALE GENOMIC DNA]</scope>
    <source>
        <strain evidence="7 8">DSM 45015</strain>
    </source>
</reference>
<dbReference type="InterPro" id="IPR036390">
    <property type="entry name" value="WH_DNA-bd_sf"/>
</dbReference>
<proteinExistence type="predicted"/>
<gene>
    <name evidence="7" type="ORF">FHX37_1656</name>
</gene>
<dbReference type="FunFam" id="1.10.10.10:FF:000163">
    <property type="entry name" value="MarR family transcriptional regulator"/>
    <property type="match status" value="1"/>
</dbReference>
<dbReference type="GO" id="GO:0003700">
    <property type="term" value="F:DNA-binding transcription factor activity"/>
    <property type="evidence" value="ECO:0007669"/>
    <property type="project" value="InterPro"/>
</dbReference>
<sequence>MSNAPEPDDPLALQAQLCFAVYSASRALTGLYRELLAGTGLTYPQYLVMLVLWEQGTVPVKELGERLRLDSGTLSPLLRRLETSGLVRRIRSSQDERVVRVALTQRGTALRDSVEHIPHHVLCSSGIPENRIPELRSLLERVTSSAEAASVEVRASTEPTSNKEH</sequence>